<keyword evidence="1" id="KW-0812">Transmembrane</keyword>
<protein>
    <submittedName>
        <fullName evidence="2">DUF6090 family protein</fullName>
    </submittedName>
</protein>
<reference evidence="2 3" key="1">
    <citation type="submission" date="2024-07" db="EMBL/GenBank/DDBJ databases">
        <title>The genome sequence of type strain Sediminicola arcticus GDMCC 1.2805.</title>
        <authorList>
            <person name="Liu Y."/>
        </authorList>
    </citation>
    <scope>NUCLEOTIDE SEQUENCE [LARGE SCALE GENOMIC DNA]</scope>
    <source>
        <strain evidence="2 3">GDMCC 1.2805</strain>
    </source>
</reference>
<comment type="caution">
    <text evidence="2">The sequence shown here is derived from an EMBL/GenBank/DDBJ whole genome shotgun (WGS) entry which is preliminary data.</text>
</comment>
<proteinExistence type="predicted"/>
<feature type="transmembrane region" description="Helical" evidence="1">
    <location>
        <begin position="21"/>
        <end position="40"/>
    </location>
</feature>
<keyword evidence="1" id="KW-0472">Membrane</keyword>
<dbReference type="RefSeq" id="WP_354615183.1">
    <property type="nucleotide sequence ID" value="NZ_JBEXAE010000003.1"/>
</dbReference>
<gene>
    <name evidence="2" type="ORF">ABXZ36_09045</name>
</gene>
<dbReference type="Proteomes" id="UP001549799">
    <property type="component" value="Unassembled WGS sequence"/>
</dbReference>
<accession>A0ABV2SUF4</accession>
<dbReference type="InterPro" id="IPR045749">
    <property type="entry name" value="DUF6090"/>
</dbReference>
<keyword evidence="1" id="KW-1133">Transmembrane helix</keyword>
<dbReference type="EMBL" id="JBEXAE010000003">
    <property type="protein sequence ID" value="MET6990791.1"/>
    <property type="molecule type" value="Genomic_DNA"/>
</dbReference>
<dbReference type="Pfam" id="PF19578">
    <property type="entry name" value="DUF6090"/>
    <property type="match status" value="1"/>
</dbReference>
<sequence>MIKFFTKIRQNMITDNKFGKYLIYAVGEIILVVIGILIALQINNWNENRKAEKIELTYLIRLKNDLEKDTLYLENKMQYLKGEKAKIYQFVHQLYNVQKTEKEFKQLYILQSYVTESLVLQTSTYEELKNTGLTNIFQNESLKIEILDLYREYQIAADHFIEINNFTAREIFSKSASVGIKYYVPDLYDEKRLFEGTNWEFINDPNSESFKLIEDTQINYYIKYGYLIGHFEDLLIKSKSLFFKINKELSKEEDKV</sequence>
<evidence type="ECO:0000256" key="1">
    <source>
        <dbReference type="SAM" id="Phobius"/>
    </source>
</evidence>
<name>A0ABV2SUF4_9FLAO</name>
<evidence type="ECO:0000313" key="3">
    <source>
        <dbReference type="Proteomes" id="UP001549799"/>
    </source>
</evidence>
<organism evidence="2 3">
    <name type="scientific">Sediminicola arcticus</name>
    <dbReference type="NCBI Taxonomy" id="1574308"/>
    <lineage>
        <taxon>Bacteria</taxon>
        <taxon>Pseudomonadati</taxon>
        <taxon>Bacteroidota</taxon>
        <taxon>Flavobacteriia</taxon>
        <taxon>Flavobacteriales</taxon>
        <taxon>Flavobacteriaceae</taxon>
        <taxon>Sediminicola</taxon>
    </lineage>
</organism>
<evidence type="ECO:0000313" key="2">
    <source>
        <dbReference type="EMBL" id="MET6990791.1"/>
    </source>
</evidence>
<keyword evidence="3" id="KW-1185">Reference proteome</keyword>